<dbReference type="GO" id="GO:0004252">
    <property type="term" value="F:serine-type endopeptidase activity"/>
    <property type="evidence" value="ECO:0007669"/>
    <property type="project" value="TreeGrafter"/>
</dbReference>
<dbReference type="PANTHER" id="PTHR42776">
    <property type="entry name" value="SERINE PEPTIDASE S9 FAMILY MEMBER"/>
    <property type="match status" value="1"/>
</dbReference>
<evidence type="ECO:0000256" key="1">
    <source>
        <dbReference type="ARBA" id="ARBA00022801"/>
    </source>
</evidence>
<dbReference type="InterPro" id="IPR029058">
    <property type="entry name" value="AB_hydrolase_fold"/>
</dbReference>
<reference evidence="4 5" key="1">
    <citation type="submission" date="2014-06" db="EMBL/GenBank/DDBJ databases">
        <title>Draft genome sequence of Idiomarina sp. MCCC 1A10513.</title>
        <authorList>
            <person name="Du J."/>
            <person name="Lai Q."/>
            <person name="Shao Z."/>
        </authorList>
    </citation>
    <scope>NUCLEOTIDE SEQUENCE [LARGE SCALE GENOMIC DNA]</scope>
    <source>
        <strain evidence="4 5">MCCC 1A10513</strain>
    </source>
</reference>
<feature type="domain" description="Peptidase S9 prolyl oligopeptidase catalytic" evidence="3">
    <location>
        <begin position="653"/>
        <end position="807"/>
    </location>
</feature>
<evidence type="ECO:0000313" key="4">
    <source>
        <dbReference type="EMBL" id="KFZ28046.1"/>
    </source>
</evidence>
<dbReference type="InterPro" id="IPR001375">
    <property type="entry name" value="Peptidase_S9_cat"/>
</dbReference>
<dbReference type="GO" id="GO:0006508">
    <property type="term" value="P:proteolysis"/>
    <property type="evidence" value="ECO:0007669"/>
    <property type="project" value="InterPro"/>
</dbReference>
<dbReference type="SUPFAM" id="SSF82171">
    <property type="entry name" value="DPP6 N-terminal domain-like"/>
    <property type="match status" value="1"/>
</dbReference>
<name>A0A094J629_9GAMM</name>
<proteinExistence type="predicted"/>
<dbReference type="InterPro" id="IPR011042">
    <property type="entry name" value="6-blade_b-propeller_TolB-like"/>
</dbReference>
<dbReference type="EMBL" id="JPIN01000012">
    <property type="protein sequence ID" value="KFZ28046.1"/>
    <property type="molecule type" value="Genomic_DNA"/>
</dbReference>
<dbReference type="SUPFAM" id="SSF53474">
    <property type="entry name" value="alpha/beta-Hydrolases"/>
    <property type="match status" value="1"/>
</dbReference>
<dbReference type="Pfam" id="PF00326">
    <property type="entry name" value="Peptidase_S9"/>
    <property type="match status" value="1"/>
</dbReference>
<dbReference type="STRING" id="1517416.IDAT_10660"/>
<dbReference type="Gene3D" id="2.120.10.30">
    <property type="entry name" value="TolB, C-terminal domain"/>
    <property type="match status" value="1"/>
</dbReference>
<evidence type="ECO:0000259" key="3">
    <source>
        <dbReference type="Pfam" id="PF00326"/>
    </source>
</evidence>
<keyword evidence="1" id="KW-0378">Hydrolase</keyword>
<sequence length="811" mass="90399">MIKGLKLSALAIALGASAAFVAAAPSYANAVKIDYQQPTQEIIDIVDAAPSPGGSLSPSGDLLLVTGYPALPDIADVAADELKLAGRRINPANHTVSQARYISSLELINVETGEAEQIAGLPAELKALGTSWSPNGKYIAFAQMTPNKVELWVVDVDAAEAKLWSSEQLTAVWGPELEWRHDSKGLYSYTVVADLEEPARRTVPTGPVITESMGRTAPGRTYQDLLQNKQDELLFDYYFTSQITYFDLNGDTQQVGEPAIYSGVTSSPNDAYLLVSHIQRPYSYAVPWYRFPETTQVWNNAGDNVYTVVEQPLADNLPIAFDAVVQGRRSISWRNDADATLVWAEATDQGDPAVDTEVRDQVFQQAAPFDQAPQKLLDLSKRYARMLAADAENILVWERWWADRDEKLWLVDATGQRDAKLVWERSWEDRYNDPGQPFTVQQDGRNLLHLADGEMLLSGTGASDEGDRPFIDTYDLHSGEKERLWRSEAPYYERPWALIDAQEMTFLTQREGVTDPADFFVRDVDDNQLTALTETPHPMPHTKDITRELITYTREDGLAMSAELYLPAGYDKERDGPLPTMVWAYPREYKSSAAAAQISGSPYEFVRISYWGPQYLATQGYAVMDAATMPIVGEGDAQPNDTFIEQLVMNGEAAIAAGVERGVTDPERVALGGHSYGAFMTANMLAHSDLFATGIARSGAYNRSLTPFGFQREERTVWDDPDLYIRMSPFFHAHKINEPLLMIHGANDNNSGTFPMQSERLYQAIKGLGGTSRLVMLPHESHGYRARESILHMLWEQTRWLDTYLKDEAAE</sequence>
<dbReference type="PANTHER" id="PTHR42776:SF28">
    <property type="entry name" value="GLUTAMYL ENDOPEPTIDASE, CHLOROPLASTIC-RELATED"/>
    <property type="match status" value="1"/>
</dbReference>
<dbReference type="Proteomes" id="UP000053718">
    <property type="component" value="Unassembled WGS sequence"/>
</dbReference>
<dbReference type="AlphaFoldDB" id="A0A094J629"/>
<dbReference type="eggNOG" id="COG1506">
    <property type="taxonomic scope" value="Bacteria"/>
</dbReference>
<accession>A0A094J629</accession>
<keyword evidence="2" id="KW-0732">Signal</keyword>
<comment type="caution">
    <text evidence="4">The sequence shown here is derived from an EMBL/GenBank/DDBJ whole genome shotgun (WGS) entry which is preliminary data.</text>
</comment>
<keyword evidence="5" id="KW-1185">Reference proteome</keyword>
<feature type="signal peptide" evidence="2">
    <location>
        <begin position="1"/>
        <end position="22"/>
    </location>
</feature>
<evidence type="ECO:0000256" key="2">
    <source>
        <dbReference type="SAM" id="SignalP"/>
    </source>
</evidence>
<organism evidence="4 5">
    <name type="scientific">Pseudidiomarina atlantica</name>
    <dbReference type="NCBI Taxonomy" id="1517416"/>
    <lineage>
        <taxon>Bacteria</taxon>
        <taxon>Pseudomonadati</taxon>
        <taxon>Pseudomonadota</taxon>
        <taxon>Gammaproteobacteria</taxon>
        <taxon>Alteromonadales</taxon>
        <taxon>Idiomarinaceae</taxon>
        <taxon>Pseudidiomarina</taxon>
    </lineage>
</organism>
<dbReference type="OrthoDB" id="6388416at2"/>
<gene>
    <name evidence="4" type="ORF">IDAT_10660</name>
</gene>
<dbReference type="Gene3D" id="3.40.50.1820">
    <property type="entry name" value="alpha/beta hydrolase"/>
    <property type="match status" value="1"/>
</dbReference>
<protein>
    <submittedName>
        <fullName evidence="4">Aminoacyl peptidase</fullName>
    </submittedName>
</protein>
<dbReference type="RefSeq" id="WP_034733426.1">
    <property type="nucleotide sequence ID" value="NZ_JPIN01000012.1"/>
</dbReference>
<evidence type="ECO:0000313" key="5">
    <source>
        <dbReference type="Proteomes" id="UP000053718"/>
    </source>
</evidence>
<feature type="chain" id="PRO_5001899078" evidence="2">
    <location>
        <begin position="23"/>
        <end position="811"/>
    </location>
</feature>